<feature type="compositionally biased region" description="Basic and acidic residues" evidence="1">
    <location>
        <begin position="92"/>
        <end position="110"/>
    </location>
</feature>
<organismHost>
    <name type="scientific">Ovis aries</name>
    <name type="common">Sheep</name>
    <dbReference type="NCBI Taxonomy" id="9940"/>
</organismHost>
<organismHost>
    <name type="scientific">Homo sapiens</name>
    <name type="common">Human</name>
    <dbReference type="NCBI Taxonomy" id="9606"/>
</organismHost>
<organism evidence="2 3">
    <name type="scientific">Orf virus</name>
    <name type="common">ORFV</name>
    <dbReference type="NCBI Taxonomy" id="10258"/>
    <lineage>
        <taxon>Viruses</taxon>
        <taxon>Varidnaviria</taxon>
        <taxon>Bamfordvirae</taxon>
        <taxon>Nucleocytoviricota</taxon>
        <taxon>Pokkesviricetes</taxon>
        <taxon>Chitovirales</taxon>
        <taxon>Poxviridae</taxon>
        <taxon>Chordopoxvirinae</taxon>
        <taxon>Parapoxvirus</taxon>
        <taxon>Parapoxvirus orf</taxon>
    </lineage>
</organism>
<dbReference type="EMBL" id="HM133903">
    <property type="protein sequence ID" value="ADY76902.1"/>
    <property type="molecule type" value="Genomic_DNA"/>
</dbReference>
<feature type="region of interest" description="Disordered" evidence="1">
    <location>
        <begin position="32"/>
        <end position="64"/>
    </location>
</feature>
<evidence type="ECO:0000256" key="1">
    <source>
        <dbReference type="SAM" id="MobiDB-lite"/>
    </source>
</evidence>
<protein>
    <submittedName>
        <fullName evidence="2">PP180</fullName>
    </submittedName>
</protein>
<sequence length="181" mass="19627">MRECGVAAPRHAFPGILRAQRRRESVHAAHAAVHAGRAGARGRRRGRGIHQAVRRRRRAHLPRGAARRVLRTRVCARSARGRVGRRAAGGHGSERGRGHDRVSAREEGPRARGGRAAAGAGGARARRARHGCDARADCAAAGLRRECGRRRRLRLRGLGRQGPDVPPARHGHVLQRGVRGN</sequence>
<proteinExistence type="predicted"/>
<evidence type="ECO:0000313" key="2">
    <source>
        <dbReference type="EMBL" id="ADY76902.1"/>
    </source>
</evidence>
<dbReference type="Proteomes" id="UP000103309">
    <property type="component" value="Segment"/>
</dbReference>
<reference evidence="2 3" key="1">
    <citation type="submission" date="2010-04" db="EMBL/GenBank/DDBJ databases">
        <title>Novel immune-modulators identified by a rapid, functional screen of the Parapox virus genome.</title>
        <authorList>
            <person name="McGuire M.J."/>
            <person name="Sykes K.F."/>
            <person name="Johnston S.A."/>
        </authorList>
    </citation>
    <scope>NUCLEOTIDE SEQUENCE [LARGE SCALE GENOMIC DNA]</scope>
    <source>
        <strain evidence="2">D1701</strain>
    </source>
</reference>
<accession>F1AX18</accession>
<feature type="region of interest" description="Disordered" evidence="1">
    <location>
        <begin position="80"/>
        <end position="132"/>
    </location>
</feature>
<feature type="compositionally biased region" description="Basic residues" evidence="1">
    <location>
        <begin position="40"/>
        <end position="64"/>
    </location>
</feature>
<evidence type="ECO:0000313" key="3">
    <source>
        <dbReference type="Proteomes" id="UP000103309"/>
    </source>
</evidence>
<organismHost>
    <name type="scientific">Capra hircus</name>
    <name type="common">Goat</name>
    <dbReference type="NCBI Taxonomy" id="9925"/>
</organismHost>
<name>F1AX18_ORFV</name>